<sequence length="445" mass="52130">MKQTSEIKEVLEFIVNTGYNHPLVVQACSELSLKPDDLSSKPTTLLAANSNNPINKDLGDIYNKHHEARRRAKLIIIAKYLLENNFLTTIGRPISQMARSLSASNTNRPKSTHSAKDEQEIKVENIKKKIIKKINVEKNLKKLKIEDETRRKNFESKLYAKSCRSNRKIMNESKTRFEKHDKRIKEILLKKQKKLEENEKNALSYMSMPKDEFKTVYNSFHSMEKASTPGKRISRMHYIDENDDSINQQLDEFKFRMDKSAQRAQKALKEKANSGNLVSVNANKVKLAKEFIEIETEKKNIEKLSSMRQKFVDSNKRRDDLLSREQRRIAISIKGQETRLITEKIRQEKAQADKEMNLEQKSAKKEKNIKEIKELIDKNIKMTSYKAQIRKRDQESNLKKLQKDFQKIRDKLIDKIKESDANRSKCEPDIRLMVKKYTEEILQGK</sequence>
<evidence type="ECO:0000256" key="1">
    <source>
        <dbReference type="SAM" id="Coils"/>
    </source>
</evidence>
<proteinExistence type="predicted"/>
<gene>
    <name evidence="3" type="ORF">SteCoe_28573</name>
</gene>
<dbReference type="Proteomes" id="UP000187209">
    <property type="component" value="Unassembled WGS sequence"/>
</dbReference>
<evidence type="ECO:0000256" key="2">
    <source>
        <dbReference type="SAM" id="MobiDB-lite"/>
    </source>
</evidence>
<evidence type="ECO:0000313" key="4">
    <source>
        <dbReference type="Proteomes" id="UP000187209"/>
    </source>
</evidence>
<dbReference type="AlphaFoldDB" id="A0A1R2B7Y9"/>
<keyword evidence="4" id="KW-1185">Reference proteome</keyword>
<name>A0A1R2B7Y9_9CILI</name>
<feature type="region of interest" description="Disordered" evidence="2">
    <location>
        <begin position="100"/>
        <end position="119"/>
    </location>
</feature>
<dbReference type="EMBL" id="MPUH01000866">
    <property type="protein sequence ID" value="OMJ72881.1"/>
    <property type="molecule type" value="Genomic_DNA"/>
</dbReference>
<protein>
    <submittedName>
        <fullName evidence="3">Uncharacterized protein</fullName>
    </submittedName>
</protein>
<feature type="compositionally biased region" description="Polar residues" evidence="2">
    <location>
        <begin position="100"/>
        <end position="109"/>
    </location>
</feature>
<comment type="caution">
    <text evidence="3">The sequence shown here is derived from an EMBL/GenBank/DDBJ whole genome shotgun (WGS) entry which is preliminary data.</text>
</comment>
<reference evidence="3 4" key="1">
    <citation type="submission" date="2016-11" db="EMBL/GenBank/DDBJ databases">
        <title>The macronuclear genome of Stentor coeruleus: a giant cell with tiny introns.</title>
        <authorList>
            <person name="Slabodnick M."/>
            <person name="Ruby J.G."/>
            <person name="Reiff S.B."/>
            <person name="Swart E.C."/>
            <person name="Gosai S."/>
            <person name="Prabakaran S."/>
            <person name="Witkowska E."/>
            <person name="Larue G.E."/>
            <person name="Fisher S."/>
            <person name="Freeman R.M."/>
            <person name="Gunawardena J."/>
            <person name="Chu W."/>
            <person name="Stover N.A."/>
            <person name="Gregory B.D."/>
            <person name="Nowacki M."/>
            <person name="Derisi J."/>
            <person name="Roy S.W."/>
            <person name="Marshall W.F."/>
            <person name="Sood P."/>
        </authorList>
    </citation>
    <scope>NUCLEOTIDE SEQUENCE [LARGE SCALE GENOMIC DNA]</scope>
    <source>
        <strain evidence="3">WM001</strain>
    </source>
</reference>
<keyword evidence="1" id="KW-0175">Coiled coil</keyword>
<organism evidence="3 4">
    <name type="scientific">Stentor coeruleus</name>
    <dbReference type="NCBI Taxonomy" id="5963"/>
    <lineage>
        <taxon>Eukaryota</taxon>
        <taxon>Sar</taxon>
        <taxon>Alveolata</taxon>
        <taxon>Ciliophora</taxon>
        <taxon>Postciliodesmatophora</taxon>
        <taxon>Heterotrichea</taxon>
        <taxon>Heterotrichida</taxon>
        <taxon>Stentoridae</taxon>
        <taxon>Stentor</taxon>
    </lineage>
</organism>
<accession>A0A1R2B7Y9</accession>
<feature type="coiled-coil region" evidence="1">
    <location>
        <begin position="355"/>
        <end position="418"/>
    </location>
</feature>
<evidence type="ECO:0000313" key="3">
    <source>
        <dbReference type="EMBL" id="OMJ72881.1"/>
    </source>
</evidence>
<dbReference type="PROSITE" id="PS51257">
    <property type="entry name" value="PROKAR_LIPOPROTEIN"/>
    <property type="match status" value="1"/>
</dbReference>